<dbReference type="Pfam" id="PF13966">
    <property type="entry name" value="zf-RVT"/>
    <property type="match status" value="1"/>
</dbReference>
<gene>
    <name evidence="2" type="ORF">HRI_003252900</name>
</gene>
<organism evidence="2 3">
    <name type="scientific">Hibiscus trionum</name>
    <name type="common">Flower of an hour</name>
    <dbReference type="NCBI Taxonomy" id="183268"/>
    <lineage>
        <taxon>Eukaryota</taxon>
        <taxon>Viridiplantae</taxon>
        <taxon>Streptophyta</taxon>
        <taxon>Embryophyta</taxon>
        <taxon>Tracheophyta</taxon>
        <taxon>Spermatophyta</taxon>
        <taxon>Magnoliopsida</taxon>
        <taxon>eudicotyledons</taxon>
        <taxon>Gunneridae</taxon>
        <taxon>Pentapetalae</taxon>
        <taxon>rosids</taxon>
        <taxon>malvids</taxon>
        <taxon>Malvales</taxon>
        <taxon>Malvaceae</taxon>
        <taxon>Malvoideae</taxon>
        <taxon>Hibiscus</taxon>
    </lineage>
</organism>
<dbReference type="PANTHER" id="PTHR33116">
    <property type="entry name" value="REVERSE TRANSCRIPTASE ZINC-BINDING DOMAIN-CONTAINING PROTEIN-RELATED-RELATED"/>
    <property type="match status" value="1"/>
</dbReference>
<keyword evidence="3" id="KW-1185">Reference proteome</keyword>
<comment type="caution">
    <text evidence="2">The sequence shown here is derived from an EMBL/GenBank/DDBJ whole genome shotgun (WGS) entry which is preliminary data.</text>
</comment>
<dbReference type="InterPro" id="IPR036691">
    <property type="entry name" value="Endo/exonu/phosph_ase_sf"/>
</dbReference>
<dbReference type="SUPFAM" id="SSF56219">
    <property type="entry name" value="DNase I-like"/>
    <property type="match status" value="1"/>
</dbReference>
<sequence>MDLKIFSWNVQGCADRKFIQAAKQFLRDNKPDVVVFMEPRISGHRAESVIAALGFPHSHRVEAAGFSGGIWVAWYDRVSVSILSIHFQFMHFRITHWDSHSTLLATAVYASPSASGRKALWNHLHNLAASIRSPWIIFGDFNATLSWDDRKGCSVSTRPSKDFLRLMLDHCLRDMGYSGPDYTWSRGLASVRLDRFICNVYFDESYPEASVQHLLRMRSDHRPIFLQIGTAHHRLPSTSFRYFSGWNSHEDFSRMVLDNWVQASSLSETIRNFTSAADTWNKLVFGYVGTKKRMLMGRLRGIQKALSSRSSRFLKNLESDLLVQLEHLLDEEELLWKQKSRSDWISMGDRNTRYFHRRAIARRQRSCIKTLQLSDGTWCDDDTQLKEEAVQFFSTLFTDGAKASGTFPLLGCFPPVESTTLEALESIPSSAEIHAALMDMAPLKSPGWDGLHAEFYQKQWPTVGPSIISMIQSIFRGNYMDMDLNRTIIVLIPKCTHPSTFADFRPISLCTVIYKLLSKIIVRRLKPIFPQIIGQNQTSFVSGRNITENIIINQEVIHSMRLAKNRSCWMAIKVDLTKAFDRVKWDFISDSLLDAGFPPLIRRIIMSSITSASFQIQWNGTLSRPFHPERGIRQGDPLSPYIFVLVMERLGHLINHSVQNQTWTPFRFIRNGIPISHLFFADDLILYAAADRSQANVIQSVLHTFGAFSGHCVNRNKTQVYFSPNTPRVLQDDISTFLGYQHVYCLGKYLGVPVLHARMRCSDYSFITDKMREKLNGWASRTLFLAGRITLAKSVLSAIPVYFMQTSLLPKKICAEIESLIRKFIWGSTDQASKISLVNWESICQPPANGGLGFRRIHDFNMAFILKICFALVSDTQALWIRLLRQKYRMHDLCHVSVTRNSCTPLWRAIALAWPDLKGSMTWLIGDGMAVDALNDNWIPSIGPLREYLLQPIDTSTRPMRTWDLMDDYGEWDRTRLSRLFDPAVIPHIISIRCPDSSDIPDSPAWRYTADQKFSISSAYESKCHTHWDGRDPVWTMVWSLRVPQRVRMFIWLCLKQRLMTNVERFRRHLVPSPICSYCGKENETILHVLRDCTAAQQVWRLLIPLSLHASFFNGEVVSWLQRNLSQQHTLPSSDVPWSFLFASIIWYIWKTRNDSIFSATRASPDQTLTRAIAWANYINDAKARTDQNRQTCTQQRRGCKPDVGWVALSTDGAVARSSQVGTAGGVIRTADGEWVLGFHKKLGVVNPLQAELWAALIGLRIARSKGFSRILMQMDNKEAVDRLNRDNALLDTNPLIRDIAKLRTGGETLVRWLPREGNKAADALAKLASSDSFDLVIFDTPPSSILLPLASDFSFLM</sequence>
<dbReference type="InterPro" id="IPR043502">
    <property type="entry name" value="DNA/RNA_pol_sf"/>
</dbReference>
<reference evidence="2" key="1">
    <citation type="submission" date="2023-05" db="EMBL/GenBank/DDBJ databases">
        <title>Genome and transcriptome analyses reveal genes involved in the formation of fine ridges on petal epidermal cells in Hibiscus trionum.</title>
        <authorList>
            <person name="Koshimizu S."/>
            <person name="Masuda S."/>
            <person name="Ishii T."/>
            <person name="Shirasu K."/>
            <person name="Hoshino A."/>
            <person name="Arita M."/>
        </authorList>
    </citation>
    <scope>NUCLEOTIDE SEQUENCE</scope>
    <source>
        <strain evidence="2">Hamamatsu line</strain>
    </source>
</reference>
<dbReference type="Gene3D" id="3.60.10.10">
    <property type="entry name" value="Endonuclease/exonuclease/phosphatase"/>
    <property type="match status" value="1"/>
</dbReference>
<dbReference type="InterPro" id="IPR012337">
    <property type="entry name" value="RNaseH-like_sf"/>
</dbReference>
<dbReference type="InterPro" id="IPR002156">
    <property type="entry name" value="RNaseH_domain"/>
</dbReference>
<dbReference type="PROSITE" id="PS50878">
    <property type="entry name" value="RT_POL"/>
    <property type="match status" value="1"/>
</dbReference>
<dbReference type="Pfam" id="PF00078">
    <property type="entry name" value="RVT_1"/>
    <property type="match status" value="1"/>
</dbReference>
<dbReference type="GO" id="GO:0004523">
    <property type="term" value="F:RNA-DNA hybrid ribonuclease activity"/>
    <property type="evidence" value="ECO:0007669"/>
    <property type="project" value="InterPro"/>
</dbReference>
<accession>A0A9W7IIF0</accession>
<evidence type="ECO:0000259" key="1">
    <source>
        <dbReference type="PROSITE" id="PS50878"/>
    </source>
</evidence>
<dbReference type="Pfam" id="PF13456">
    <property type="entry name" value="RVT_3"/>
    <property type="match status" value="1"/>
</dbReference>
<evidence type="ECO:0000313" key="2">
    <source>
        <dbReference type="EMBL" id="GMI95836.1"/>
    </source>
</evidence>
<proteinExistence type="predicted"/>
<dbReference type="InterPro" id="IPR036397">
    <property type="entry name" value="RNaseH_sf"/>
</dbReference>
<dbReference type="OrthoDB" id="1002624at2759"/>
<dbReference type="SUPFAM" id="SSF53098">
    <property type="entry name" value="Ribonuclease H-like"/>
    <property type="match status" value="1"/>
</dbReference>
<dbReference type="CDD" id="cd01650">
    <property type="entry name" value="RT_nLTR_like"/>
    <property type="match status" value="1"/>
</dbReference>
<name>A0A9W7IIF0_HIBTR</name>
<dbReference type="CDD" id="cd06222">
    <property type="entry name" value="RNase_H_like"/>
    <property type="match status" value="1"/>
</dbReference>
<dbReference type="Proteomes" id="UP001165190">
    <property type="component" value="Unassembled WGS sequence"/>
</dbReference>
<dbReference type="InterPro" id="IPR005135">
    <property type="entry name" value="Endo/exonuclease/phosphatase"/>
</dbReference>
<dbReference type="EMBL" id="BSYR01000028">
    <property type="protein sequence ID" value="GMI95836.1"/>
    <property type="molecule type" value="Genomic_DNA"/>
</dbReference>
<dbReference type="Pfam" id="PF03372">
    <property type="entry name" value="Exo_endo_phos"/>
    <property type="match status" value="1"/>
</dbReference>
<dbReference type="Gene3D" id="3.30.420.10">
    <property type="entry name" value="Ribonuclease H-like superfamily/Ribonuclease H"/>
    <property type="match status" value="1"/>
</dbReference>
<dbReference type="SUPFAM" id="SSF56672">
    <property type="entry name" value="DNA/RNA polymerases"/>
    <property type="match status" value="1"/>
</dbReference>
<dbReference type="GO" id="GO:0003676">
    <property type="term" value="F:nucleic acid binding"/>
    <property type="evidence" value="ECO:0007669"/>
    <property type="project" value="InterPro"/>
</dbReference>
<protein>
    <recommendedName>
        <fullName evidence="1">Reverse transcriptase domain-containing protein</fullName>
    </recommendedName>
</protein>
<dbReference type="InterPro" id="IPR044730">
    <property type="entry name" value="RNase_H-like_dom_plant"/>
</dbReference>
<evidence type="ECO:0000313" key="3">
    <source>
        <dbReference type="Proteomes" id="UP001165190"/>
    </source>
</evidence>
<feature type="domain" description="Reverse transcriptase" evidence="1">
    <location>
        <begin position="473"/>
        <end position="742"/>
    </location>
</feature>
<dbReference type="InterPro" id="IPR000477">
    <property type="entry name" value="RT_dom"/>
</dbReference>
<dbReference type="PANTHER" id="PTHR33116:SF86">
    <property type="entry name" value="REVERSE TRANSCRIPTASE DOMAIN-CONTAINING PROTEIN"/>
    <property type="match status" value="1"/>
</dbReference>
<dbReference type="InterPro" id="IPR026960">
    <property type="entry name" value="RVT-Znf"/>
</dbReference>